<dbReference type="Proteomes" id="UP000050969">
    <property type="component" value="Unassembled WGS sequence"/>
</dbReference>
<evidence type="ECO:0000313" key="2">
    <source>
        <dbReference type="Proteomes" id="UP000050969"/>
    </source>
</evidence>
<organism evidence="1 2">
    <name type="scientific">Lacticaseibacillus saniviri JCM 17471 = DSM 24301</name>
    <dbReference type="NCBI Taxonomy" id="1293598"/>
    <lineage>
        <taxon>Bacteria</taxon>
        <taxon>Bacillati</taxon>
        <taxon>Bacillota</taxon>
        <taxon>Bacilli</taxon>
        <taxon>Lactobacillales</taxon>
        <taxon>Lactobacillaceae</taxon>
        <taxon>Lacticaseibacillus</taxon>
    </lineage>
</organism>
<evidence type="ECO:0000313" key="1">
    <source>
        <dbReference type="EMBL" id="KRO16184.1"/>
    </source>
</evidence>
<accession>A0A0R2MRE7</accession>
<protein>
    <submittedName>
        <fullName evidence="1">Uncharacterized protein</fullName>
    </submittedName>
</protein>
<dbReference type="EMBL" id="JQCE01000048">
    <property type="protein sequence ID" value="KRO16184.1"/>
    <property type="molecule type" value="Genomic_DNA"/>
</dbReference>
<sequence length="114" mass="13181">MELGNMMLGLIKAFDGGAFYHDVRGIHAFDQLEEAEEKRVYEAGQIELIMNTPHPTQEQRAQLKRYLLEKLDSTVMDVTLLAAGAEQFGLTIMDLFEERMGEYEQKCYMRKEQS</sequence>
<name>A0A0R2MRE7_9LACO</name>
<dbReference type="PATRIC" id="fig|1293598.4.peg.1978"/>
<proteinExistence type="predicted"/>
<dbReference type="STRING" id="1293598.IV56_GL001900"/>
<keyword evidence="2" id="KW-1185">Reference proteome</keyword>
<gene>
    <name evidence="1" type="ORF">IV56_GL001900</name>
</gene>
<comment type="caution">
    <text evidence="1">The sequence shown here is derived from an EMBL/GenBank/DDBJ whole genome shotgun (WGS) entry which is preliminary data.</text>
</comment>
<reference evidence="1 2" key="1">
    <citation type="journal article" date="2015" name="Genome Announc.">
        <title>Expanding the biotechnology potential of lactobacilli through comparative genomics of 213 strains and associated genera.</title>
        <authorList>
            <person name="Sun Z."/>
            <person name="Harris H.M."/>
            <person name="McCann A."/>
            <person name="Guo C."/>
            <person name="Argimon S."/>
            <person name="Zhang W."/>
            <person name="Yang X."/>
            <person name="Jeffery I.B."/>
            <person name="Cooney J.C."/>
            <person name="Kagawa T.F."/>
            <person name="Liu W."/>
            <person name="Song Y."/>
            <person name="Salvetti E."/>
            <person name="Wrobel A."/>
            <person name="Rasinkangas P."/>
            <person name="Parkhill J."/>
            <person name="Rea M.C."/>
            <person name="O'Sullivan O."/>
            <person name="Ritari J."/>
            <person name="Douillard F.P."/>
            <person name="Paul Ross R."/>
            <person name="Yang R."/>
            <person name="Briner A.E."/>
            <person name="Felis G.E."/>
            <person name="de Vos W.M."/>
            <person name="Barrangou R."/>
            <person name="Klaenhammer T.R."/>
            <person name="Caufield P.W."/>
            <person name="Cui Y."/>
            <person name="Zhang H."/>
            <person name="O'Toole P.W."/>
        </authorList>
    </citation>
    <scope>NUCLEOTIDE SEQUENCE [LARGE SCALE GENOMIC DNA]</scope>
    <source>
        <strain evidence="1 2">DSM 24301</strain>
    </source>
</reference>
<dbReference type="AlphaFoldDB" id="A0A0R2MRE7"/>